<dbReference type="Proteomes" id="UP000257323">
    <property type="component" value="Unassembled WGS sequence"/>
</dbReference>
<dbReference type="SFLD" id="SFLDG01084">
    <property type="entry name" value="Uncharacterised_Radical_SAM_Su"/>
    <property type="match status" value="1"/>
</dbReference>
<dbReference type="PANTHER" id="PTHR43432:SF6">
    <property type="entry name" value="RADICAL SAM CORE DOMAIN-CONTAINING PROTEIN"/>
    <property type="match status" value="1"/>
</dbReference>
<reference evidence="5 6" key="1">
    <citation type="submission" date="2018-08" db="EMBL/GenBank/DDBJ databases">
        <title>Genome analysis of the thermophilic bacterium of the candidate phylum Aminicenantes from deep subsurface aquifer revealed its physiology and ecological role.</title>
        <authorList>
            <person name="Kadnikov V.V."/>
            <person name="Mardanov A.V."/>
            <person name="Beletsky A.V."/>
            <person name="Karnachuk O.V."/>
            <person name="Ravin N.V."/>
        </authorList>
    </citation>
    <scope>NUCLEOTIDE SEQUENCE [LARGE SCALE GENOMIC DNA]</scope>
    <source>
        <strain evidence="5">BY38</strain>
    </source>
</reference>
<dbReference type="Pfam" id="PF04055">
    <property type="entry name" value="Radical_SAM"/>
    <property type="match status" value="1"/>
</dbReference>
<gene>
    <name evidence="5" type="ORF">OP8BY_2005</name>
</gene>
<dbReference type="PANTHER" id="PTHR43432">
    <property type="entry name" value="SLR0285 PROTEIN"/>
    <property type="match status" value="1"/>
</dbReference>
<dbReference type="EMBL" id="QUAH01000005">
    <property type="protein sequence ID" value="RFT15999.1"/>
    <property type="molecule type" value="Genomic_DNA"/>
</dbReference>
<evidence type="ECO:0000313" key="6">
    <source>
        <dbReference type="Proteomes" id="UP000257323"/>
    </source>
</evidence>
<protein>
    <submittedName>
        <fullName evidence="5">Radical SAM domain protein</fullName>
    </submittedName>
</protein>
<feature type="domain" description="Radical SAM core" evidence="4">
    <location>
        <begin position="24"/>
        <end position="177"/>
    </location>
</feature>
<evidence type="ECO:0000256" key="1">
    <source>
        <dbReference type="ARBA" id="ARBA00022723"/>
    </source>
</evidence>
<accession>A0A3E2BMP2</accession>
<sequence length="251" mass="29020">MVKISEVRAKSILNRSKIFDYCLNPYTGCTHGCRYCYAGLFMRRYSGHAEPWGQFVDIKINAPELLRRQLPRARRGTVWIASVCDPYQPVEARYQLTRKCLAELSRYDFPVFIQTKSDLVVRDLDLLKDLPELEVGFSLATDDDRVAALFEPGAPSITRRLGALEKIKSLNLKTFAFVGPILPLNPGRLVRQLRGLVDKVFIDRLNYVSQFIDFYRRHNLLNYTGDDFFERMKKILVAELEKAGLPYELIF</sequence>
<dbReference type="CDD" id="cd01335">
    <property type="entry name" value="Radical_SAM"/>
    <property type="match status" value="1"/>
</dbReference>
<dbReference type="SFLD" id="SFLDS00029">
    <property type="entry name" value="Radical_SAM"/>
    <property type="match status" value="1"/>
</dbReference>
<dbReference type="GO" id="GO:0051536">
    <property type="term" value="F:iron-sulfur cluster binding"/>
    <property type="evidence" value="ECO:0007669"/>
    <property type="project" value="UniProtKB-KW"/>
</dbReference>
<dbReference type="AlphaFoldDB" id="A0A3E2BMP2"/>
<dbReference type="InterPro" id="IPR007197">
    <property type="entry name" value="rSAM"/>
</dbReference>
<proteinExistence type="predicted"/>
<dbReference type="GO" id="GO:0046872">
    <property type="term" value="F:metal ion binding"/>
    <property type="evidence" value="ECO:0007669"/>
    <property type="project" value="UniProtKB-KW"/>
</dbReference>
<dbReference type="GO" id="GO:0003824">
    <property type="term" value="F:catalytic activity"/>
    <property type="evidence" value="ECO:0007669"/>
    <property type="project" value="InterPro"/>
</dbReference>
<dbReference type="InterPro" id="IPR040086">
    <property type="entry name" value="MJ0683-like"/>
</dbReference>
<name>A0A3E2BMP2_9BACT</name>
<dbReference type="InterPro" id="IPR058240">
    <property type="entry name" value="rSAM_sf"/>
</dbReference>
<dbReference type="SUPFAM" id="SSF102114">
    <property type="entry name" value="Radical SAM enzymes"/>
    <property type="match status" value="1"/>
</dbReference>
<evidence type="ECO:0000256" key="2">
    <source>
        <dbReference type="ARBA" id="ARBA00023004"/>
    </source>
</evidence>
<keyword evidence="2" id="KW-0408">Iron</keyword>
<keyword evidence="3" id="KW-0411">Iron-sulfur</keyword>
<organism evidence="5 6">
    <name type="scientific">Candidatus Saccharicenans subterraneus</name>
    <dbReference type="NCBI Taxonomy" id="2508984"/>
    <lineage>
        <taxon>Bacteria</taxon>
        <taxon>Candidatus Aminicenantota</taxon>
        <taxon>Candidatus Aminicenantia</taxon>
        <taxon>Candidatus Aminicenantales</taxon>
        <taxon>Candidatus Saccharicenantaceae</taxon>
        <taxon>Candidatus Saccharicenans</taxon>
    </lineage>
</organism>
<comment type="caution">
    <text evidence="5">The sequence shown here is derived from an EMBL/GenBank/DDBJ whole genome shotgun (WGS) entry which is preliminary data.</text>
</comment>
<evidence type="ECO:0000313" key="5">
    <source>
        <dbReference type="EMBL" id="RFT15999.1"/>
    </source>
</evidence>
<dbReference type="Gene3D" id="3.80.30.30">
    <property type="match status" value="1"/>
</dbReference>
<evidence type="ECO:0000259" key="4">
    <source>
        <dbReference type="Pfam" id="PF04055"/>
    </source>
</evidence>
<evidence type="ECO:0000256" key="3">
    <source>
        <dbReference type="ARBA" id="ARBA00023014"/>
    </source>
</evidence>
<keyword evidence="1" id="KW-0479">Metal-binding</keyword>